<dbReference type="Proteomes" id="UP000253551">
    <property type="component" value="Unassembled WGS sequence"/>
</dbReference>
<dbReference type="PANTHER" id="PTHR46066:SF2">
    <property type="entry name" value="CHITINASE DOMAIN-CONTAINING PROTEIN 1"/>
    <property type="match status" value="1"/>
</dbReference>
<organism evidence="5 6">
    <name type="scientific">Rhizopus stolonifer</name>
    <name type="common">Rhizopus nigricans</name>
    <dbReference type="NCBI Taxonomy" id="4846"/>
    <lineage>
        <taxon>Eukaryota</taxon>
        <taxon>Fungi</taxon>
        <taxon>Fungi incertae sedis</taxon>
        <taxon>Mucoromycota</taxon>
        <taxon>Mucoromycotina</taxon>
        <taxon>Mucoromycetes</taxon>
        <taxon>Mucorales</taxon>
        <taxon>Mucorineae</taxon>
        <taxon>Rhizopodaceae</taxon>
        <taxon>Rhizopus</taxon>
    </lineage>
</organism>
<dbReference type="InterPro" id="IPR017853">
    <property type="entry name" value="GH"/>
</dbReference>
<feature type="domain" description="GH18" evidence="4">
    <location>
        <begin position="50"/>
        <end position="371"/>
    </location>
</feature>
<reference evidence="5 6" key="1">
    <citation type="journal article" date="2018" name="G3 (Bethesda)">
        <title>Phylogenetic and Phylogenomic Definition of Rhizopus Species.</title>
        <authorList>
            <person name="Gryganskyi A.P."/>
            <person name="Golan J."/>
            <person name="Dolatabadi S."/>
            <person name="Mondo S."/>
            <person name="Robb S."/>
            <person name="Idnurm A."/>
            <person name="Muszewska A."/>
            <person name="Steczkiewicz K."/>
            <person name="Masonjones S."/>
            <person name="Liao H.L."/>
            <person name="Gajdeczka M.T."/>
            <person name="Anike F."/>
            <person name="Vuek A."/>
            <person name="Anishchenko I.M."/>
            <person name="Voigt K."/>
            <person name="de Hoog G.S."/>
            <person name="Smith M.E."/>
            <person name="Heitman J."/>
            <person name="Vilgalys R."/>
            <person name="Stajich J.E."/>
        </authorList>
    </citation>
    <scope>NUCLEOTIDE SEQUENCE [LARGE SCALE GENOMIC DNA]</scope>
    <source>
        <strain evidence="5 6">LSU 92-RS-03</strain>
    </source>
</reference>
<name>A0A367IQ95_RHIST</name>
<evidence type="ECO:0000313" key="6">
    <source>
        <dbReference type="Proteomes" id="UP000253551"/>
    </source>
</evidence>
<dbReference type="GO" id="GO:0005975">
    <property type="term" value="P:carbohydrate metabolic process"/>
    <property type="evidence" value="ECO:0007669"/>
    <property type="project" value="InterPro"/>
</dbReference>
<dbReference type="GO" id="GO:0008061">
    <property type="term" value="F:chitin binding"/>
    <property type="evidence" value="ECO:0007669"/>
    <property type="project" value="InterPro"/>
</dbReference>
<dbReference type="GO" id="GO:0070492">
    <property type="term" value="F:oligosaccharide binding"/>
    <property type="evidence" value="ECO:0007669"/>
    <property type="project" value="TreeGrafter"/>
</dbReference>
<gene>
    <name evidence="5" type="primary">CHID1</name>
    <name evidence="5" type="ORF">CU098_003905</name>
</gene>
<keyword evidence="6" id="KW-1185">Reference proteome</keyword>
<dbReference type="PANTHER" id="PTHR46066">
    <property type="entry name" value="CHITINASE DOMAIN-CONTAINING PROTEIN 1 FAMILY MEMBER"/>
    <property type="match status" value="1"/>
</dbReference>
<feature type="chain" id="PRO_5016958643" description="Chitinase domain-containing protein 1" evidence="3">
    <location>
        <begin position="17"/>
        <end position="371"/>
    </location>
</feature>
<dbReference type="OrthoDB" id="10254444at2759"/>
<dbReference type="InterPro" id="IPR001223">
    <property type="entry name" value="Glyco_hydro18_cat"/>
</dbReference>
<dbReference type="AlphaFoldDB" id="A0A367IQ95"/>
<sequence>MKLIILLLSFVVFCTGEPWSTQANSLNVQGILKDNTRPNRLEAHSKHFKGTTLAYVTPWNNRGYDVVKEFKGKFDYVSPVWYYIQRRSPMQFDFDGEHDVDLGWMNEVKDTSSGKGSIVPRFQFRGWTGEDLRAFVASQEESGLLAKQIQHQVDQYGFDGIVLECGYPAFFQHFLSQLSVLLHQKDKQFIVILPSLLSDQHRQIMTAEVFSGMAHYVDKFSLMTYDYSSHDPNGGPSAPIEWVMDNIEYMTNENNRHKLMIGLNMYAMSYLPTRTPEPLVMKTVVEKLSVPRQDELYMEGDPVDENEELNWDGDSQEAWFVDYDEDGIKQGVVWMPTIRSIRNRIRLAQDYGVGLALWEVGQGLDYFYDLF</sequence>
<evidence type="ECO:0000313" key="5">
    <source>
        <dbReference type="EMBL" id="RCH79870.1"/>
    </source>
</evidence>
<dbReference type="EMBL" id="PJQM01006322">
    <property type="protein sequence ID" value="RCH79870.1"/>
    <property type="molecule type" value="Genomic_DNA"/>
</dbReference>
<dbReference type="Gene3D" id="3.10.50.10">
    <property type="match status" value="1"/>
</dbReference>
<evidence type="ECO:0000256" key="1">
    <source>
        <dbReference type="ARBA" id="ARBA00009336"/>
    </source>
</evidence>
<dbReference type="InterPro" id="IPR029070">
    <property type="entry name" value="Chitinase_insertion_sf"/>
</dbReference>
<dbReference type="GO" id="GO:0012505">
    <property type="term" value="C:endomembrane system"/>
    <property type="evidence" value="ECO:0007669"/>
    <property type="project" value="TreeGrafter"/>
</dbReference>
<dbReference type="PROSITE" id="PS51910">
    <property type="entry name" value="GH18_2"/>
    <property type="match status" value="1"/>
</dbReference>
<dbReference type="SMART" id="SM00636">
    <property type="entry name" value="Glyco_18"/>
    <property type="match status" value="1"/>
</dbReference>
<comment type="caution">
    <text evidence="5">The sequence shown here is derived from an EMBL/GenBank/DDBJ whole genome shotgun (WGS) entry which is preliminary data.</text>
</comment>
<evidence type="ECO:0000256" key="3">
    <source>
        <dbReference type="SAM" id="SignalP"/>
    </source>
</evidence>
<comment type="similarity">
    <text evidence="1">Belongs to the glycosyl hydrolase 18 family.</text>
</comment>
<accession>A0A367IQ95</accession>
<dbReference type="Gene3D" id="3.20.20.80">
    <property type="entry name" value="Glycosidases"/>
    <property type="match status" value="1"/>
</dbReference>
<feature type="signal peptide" evidence="3">
    <location>
        <begin position="1"/>
        <end position="16"/>
    </location>
</feature>
<keyword evidence="3" id="KW-0732">Signal</keyword>
<evidence type="ECO:0000259" key="4">
    <source>
        <dbReference type="PROSITE" id="PS51910"/>
    </source>
</evidence>
<dbReference type="Pfam" id="PF00704">
    <property type="entry name" value="Glyco_hydro_18"/>
    <property type="match status" value="1"/>
</dbReference>
<dbReference type="InterPro" id="IPR011583">
    <property type="entry name" value="Chitinase_II/V-like_cat"/>
</dbReference>
<dbReference type="SUPFAM" id="SSF51445">
    <property type="entry name" value="(Trans)glycosidases"/>
    <property type="match status" value="1"/>
</dbReference>
<proteinExistence type="inferred from homology"/>
<protein>
    <recommendedName>
        <fullName evidence="2">Chitinase domain-containing protein 1</fullName>
    </recommendedName>
</protein>
<dbReference type="STRING" id="4846.A0A367IQ95"/>
<evidence type="ECO:0000256" key="2">
    <source>
        <dbReference type="ARBA" id="ARBA00040976"/>
    </source>
</evidence>